<dbReference type="STRING" id="572480.Arnit_1080"/>
<proteinExistence type="predicted"/>
<dbReference type="EMBL" id="CP001999">
    <property type="protein sequence ID" value="ADG92742.1"/>
    <property type="molecule type" value="Genomic_DNA"/>
</dbReference>
<dbReference type="AlphaFoldDB" id="D5V3R4"/>
<name>D5V3R4_ARCNC</name>
<dbReference type="KEGG" id="ant:Arnit_1080"/>
<keyword evidence="2" id="KW-1185">Reference proteome</keyword>
<organism evidence="1 2">
    <name type="scientific">Arcobacter nitrofigilis (strain ATCC 33309 / DSM 7299 / CCUG 15893 / LMG 7604 / NCTC 12251 / CI)</name>
    <name type="common">Campylobacter nitrofigilis</name>
    <dbReference type="NCBI Taxonomy" id="572480"/>
    <lineage>
        <taxon>Bacteria</taxon>
        <taxon>Pseudomonadati</taxon>
        <taxon>Campylobacterota</taxon>
        <taxon>Epsilonproteobacteria</taxon>
        <taxon>Campylobacterales</taxon>
        <taxon>Arcobacteraceae</taxon>
        <taxon>Arcobacter</taxon>
    </lineage>
</organism>
<dbReference type="Proteomes" id="UP000000939">
    <property type="component" value="Chromosome"/>
</dbReference>
<reference evidence="1 2" key="1">
    <citation type="journal article" date="2010" name="Stand. Genomic Sci.">
        <title>Complete genome sequence of Arcobacter nitrofigilis type strain (CI).</title>
        <authorList>
            <person name="Pati A."/>
            <person name="Gronow S."/>
            <person name="Lapidus A."/>
            <person name="Copeland A."/>
            <person name="Glavina Del Rio T."/>
            <person name="Nolan M."/>
            <person name="Lucas S."/>
            <person name="Tice H."/>
            <person name="Cheng J.F."/>
            <person name="Han C."/>
            <person name="Chertkov O."/>
            <person name="Bruce D."/>
            <person name="Tapia R."/>
            <person name="Goodwin L."/>
            <person name="Pitluck S."/>
            <person name="Liolios K."/>
            <person name="Ivanova N."/>
            <person name="Mavromatis K."/>
            <person name="Chen A."/>
            <person name="Palaniappan K."/>
            <person name="Land M."/>
            <person name="Hauser L."/>
            <person name="Chang Y.J."/>
            <person name="Jeffries C.D."/>
            <person name="Detter J.C."/>
            <person name="Rohde M."/>
            <person name="Goker M."/>
            <person name="Bristow J."/>
            <person name="Eisen J.A."/>
            <person name="Markowitz V."/>
            <person name="Hugenholtz P."/>
            <person name="Klenk H.P."/>
            <person name="Kyrpides N.C."/>
        </authorList>
    </citation>
    <scope>NUCLEOTIDE SEQUENCE [LARGE SCALE GENOMIC DNA]</scope>
    <source>
        <strain evidence="2">ATCC 33309 / DSM 7299 / CCUG 15893 / LMG 7604 / NCTC 12251 / CI</strain>
    </source>
</reference>
<sequence length="111" mass="12753">MNYEEVVVELDHVIKSSEKVAVSVFDKLELALSYTKEKESCDLIMEVMNTIQEEDIFRQKLERVVNCICEAQGLDCSRFNIAPTAKHISGDSYEDEISQEDIDKMFAKINK</sequence>
<protein>
    <submittedName>
        <fullName evidence="1">Uncharacterized protein</fullName>
    </submittedName>
</protein>
<dbReference type="HOGENOM" id="CLU_2079865_0_0_7"/>
<gene>
    <name evidence="1" type="ordered locus">Arnit_1080</name>
</gene>
<dbReference type="OrthoDB" id="5347695at2"/>
<accession>D5V3R4</accession>
<dbReference type="SUPFAM" id="SSF75708">
    <property type="entry name" value="Chemotaxis phosphatase CheZ"/>
    <property type="match status" value="1"/>
</dbReference>
<dbReference type="RefSeq" id="WP_013134887.1">
    <property type="nucleotide sequence ID" value="NC_014166.1"/>
</dbReference>
<evidence type="ECO:0000313" key="1">
    <source>
        <dbReference type="EMBL" id="ADG92742.1"/>
    </source>
</evidence>
<evidence type="ECO:0000313" key="2">
    <source>
        <dbReference type="Proteomes" id="UP000000939"/>
    </source>
</evidence>